<protein>
    <recommendedName>
        <fullName evidence="3">MazG nucleotide pyrophosphohydrolase domain-containing protein</fullName>
    </recommendedName>
</protein>
<sequence length="101" mass="11617">MLNDENKLKCRKILERNGQVLQMMKVSEECAELSQAVCKVLEEPLTRDHSQERIEANHENFKEELVDVLVVATQAVMIAGLSEEEINQRAKQKLDKELNKP</sequence>
<evidence type="ECO:0000313" key="2">
    <source>
        <dbReference type="Proteomes" id="UP000198943"/>
    </source>
</evidence>
<dbReference type="RefSeq" id="WP_093730457.1">
    <property type="nucleotide sequence ID" value="NZ_FMYW01000008.1"/>
</dbReference>
<proteinExistence type="predicted"/>
<name>A0A1G6M3S2_9FIRM</name>
<accession>A0A1G6M3S2</accession>
<organism evidence="1 2">
    <name type="scientific">Succiniclasticum ruminis</name>
    <dbReference type="NCBI Taxonomy" id="40841"/>
    <lineage>
        <taxon>Bacteria</taxon>
        <taxon>Bacillati</taxon>
        <taxon>Bacillota</taxon>
        <taxon>Negativicutes</taxon>
        <taxon>Acidaminococcales</taxon>
        <taxon>Acidaminococcaceae</taxon>
        <taxon>Succiniclasticum</taxon>
    </lineage>
</organism>
<dbReference type="SUPFAM" id="SSF101386">
    <property type="entry name" value="all-alpha NTP pyrophosphatases"/>
    <property type="match status" value="1"/>
</dbReference>
<evidence type="ECO:0008006" key="3">
    <source>
        <dbReference type="Google" id="ProtNLM"/>
    </source>
</evidence>
<dbReference type="Gene3D" id="1.10.287.1080">
    <property type="entry name" value="MazG-like"/>
    <property type="match status" value="1"/>
</dbReference>
<evidence type="ECO:0000313" key="1">
    <source>
        <dbReference type="EMBL" id="SDC49635.1"/>
    </source>
</evidence>
<reference evidence="2" key="1">
    <citation type="submission" date="2016-10" db="EMBL/GenBank/DDBJ databases">
        <authorList>
            <person name="Varghese N."/>
            <person name="Submissions S."/>
        </authorList>
    </citation>
    <scope>NUCLEOTIDE SEQUENCE [LARGE SCALE GENOMIC DNA]</scope>
    <source>
        <strain evidence="2">DSM 11005</strain>
    </source>
</reference>
<keyword evidence="2" id="KW-1185">Reference proteome</keyword>
<dbReference type="Proteomes" id="UP000198943">
    <property type="component" value="Unassembled WGS sequence"/>
</dbReference>
<dbReference type="EMBL" id="FMYW01000008">
    <property type="protein sequence ID" value="SDC49635.1"/>
    <property type="molecule type" value="Genomic_DNA"/>
</dbReference>
<dbReference type="AlphaFoldDB" id="A0A1G6M3S2"/>
<gene>
    <name evidence="1" type="ORF">SAMN04487864_108143</name>
</gene>
<dbReference type="OrthoDB" id="1263381at2"/>